<dbReference type="Proteomes" id="UP000326396">
    <property type="component" value="Linkage Group LG8"/>
</dbReference>
<reference evidence="1 2" key="1">
    <citation type="submission" date="2019-05" db="EMBL/GenBank/DDBJ databases">
        <title>Mikania micrantha, genome provides insights into the molecular mechanism of rapid growth.</title>
        <authorList>
            <person name="Liu B."/>
        </authorList>
    </citation>
    <scope>NUCLEOTIDE SEQUENCE [LARGE SCALE GENOMIC DNA]</scope>
    <source>
        <strain evidence="1">NLD-2019</strain>
        <tissue evidence="1">Leaf</tissue>
    </source>
</reference>
<evidence type="ECO:0000313" key="2">
    <source>
        <dbReference type="Proteomes" id="UP000326396"/>
    </source>
</evidence>
<protein>
    <submittedName>
        <fullName evidence="1">Uncharacterized protein</fullName>
    </submittedName>
</protein>
<comment type="caution">
    <text evidence="1">The sequence shown here is derived from an EMBL/GenBank/DDBJ whole genome shotgun (WGS) entry which is preliminary data.</text>
</comment>
<keyword evidence="2" id="KW-1185">Reference proteome</keyword>
<organism evidence="1 2">
    <name type="scientific">Mikania micrantha</name>
    <name type="common">bitter vine</name>
    <dbReference type="NCBI Taxonomy" id="192012"/>
    <lineage>
        <taxon>Eukaryota</taxon>
        <taxon>Viridiplantae</taxon>
        <taxon>Streptophyta</taxon>
        <taxon>Embryophyta</taxon>
        <taxon>Tracheophyta</taxon>
        <taxon>Spermatophyta</taxon>
        <taxon>Magnoliopsida</taxon>
        <taxon>eudicotyledons</taxon>
        <taxon>Gunneridae</taxon>
        <taxon>Pentapetalae</taxon>
        <taxon>asterids</taxon>
        <taxon>campanulids</taxon>
        <taxon>Asterales</taxon>
        <taxon>Asteraceae</taxon>
        <taxon>Asteroideae</taxon>
        <taxon>Heliantheae alliance</taxon>
        <taxon>Eupatorieae</taxon>
        <taxon>Mikania</taxon>
    </lineage>
</organism>
<dbReference type="AlphaFoldDB" id="A0A5N6LV60"/>
<proteinExistence type="predicted"/>
<accession>A0A5N6LV60</accession>
<dbReference type="EMBL" id="SZYD01000018">
    <property type="protein sequence ID" value="KAD2805441.1"/>
    <property type="molecule type" value="Genomic_DNA"/>
</dbReference>
<evidence type="ECO:0000313" key="1">
    <source>
        <dbReference type="EMBL" id="KAD2805441.1"/>
    </source>
</evidence>
<name>A0A5N6LV60_9ASTR</name>
<gene>
    <name evidence="1" type="ORF">E3N88_38818</name>
</gene>
<sequence>MLTGGHNECNSDVDVGFSDDPLRQTETVEFCCELTNFLVDTFRMYSQVTNGAHARTHKRISRESHAFRL</sequence>